<dbReference type="eggNOG" id="COG0394">
    <property type="taxonomic scope" value="Bacteria"/>
</dbReference>
<dbReference type="Proteomes" id="UP000019365">
    <property type="component" value="Unassembled WGS sequence"/>
</dbReference>
<feature type="active site" description="Proton donor" evidence="6">
    <location>
        <position position="123"/>
    </location>
</feature>
<dbReference type="PANTHER" id="PTHR11717">
    <property type="entry name" value="LOW MOLECULAR WEIGHT PROTEIN TYROSINE PHOSPHATASE"/>
    <property type="match status" value="1"/>
</dbReference>
<dbReference type="OrthoDB" id="9784339at2"/>
<evidence type="ECO:0000256" key="5">
    <source>
        <dbReference type="ARBA" id="ARBA00051722"/>
    </source>
</evidence>
<comment type="caution">
    <text evidence="8">The sequence shown here is derived from an EMBL/GenBank/DDBJ whole genome shotgun (WGS) entry which is preliminary data.</text>
</comment>
<evidence type="ECO:0000259" key="7">
    <source>
        <dbReference type="SMART" id="SM00226"/>
    </source>
</evidence>
<evidence type="ECO:0000256" key="3">
    <source>
        <dbReference type="ARBA" id="ARBA00022801"/>
    </source>
</evidence>
<evidence type="ECO:0000256" key="4">
    <source>
        <dbReference type="ARBA" id="ARBA00022912"/>
    </source>
</evidence>
<dbReference type="CDD" id="cd16343">
    <property type="entry name" value="LMWPTP"/>
    <property type="match status" value="1"/>
</dbReference>
<dbReference type="SMART" id="SM00226">
    <property type="entry name" value="LMWPc"/>
    <property type="match status" value="1"/>
</dbReference>
<dbReference type="InterPro" id="IPR036196">
    <property type="entry name" value="Ptyr_pPase_sf"/>
</dbReference>
<dbReference type="InterPro" id="IPR017867">
    <property type="entry name" value="Tyr_phospatase_low_mol_wt"/>
</dbReference>
<dbReference type="PANTHER" id="PTHR11717:SF7">
    <property type="entry name" value="LOW MOLECULAR WEIGHT PHOSPHOTYROSINE PROTEIN PHOSPHATASE"/>
    <property type="match status" value="1"/>
</dbReference>
<evidence type="ECO:0000256" key="1">
    <source>
        <dbReference type="ARBA" id="ARBA00011063"/>
    </source>
</evidence>
<proteinExistence type="inferred from homology"/>
<dbReference type="Gene3D" id="3.40.50.2300">
    <property type="match status" value="1"/>
</dbReference>
<feature type="domain" description="Phosphotyrosine protein phosphatase I" evidence="7">
    <location>
        <begin position="2"/>
        <end position="147"/>
    </location>
</feature>
<comment type="catalytic activity">
    <reaction evidence="5">
        <text>O-phospho-L-tyrosyl-[protein] + H2O = L-tyrosyl-[protein] + phosphate</text>
        <dbReference type="Rhea" id="RHEA:10684"/>
        <dbReference type="Rhea" id="RHEA-COMP:10136"/>
        <dbReference type="Rhea" id="RHEA-COMP:20101"/>
        <dbReference type="ChEBI" id="CHEBI:15377"/>
        <dbReference type="ChEBI" id="CHEBI:43474"/>
        <dbReference type="ChEBI" id="CHEBI:46858"/>
        <dbReference type="ChEBI" id="CHEBI:61978"/>
        <dbReference type="EC" id="3.1.3.48"/>
    </reaction>
</comment>
<name>W7V2B7_RUMFL</name>
<sequence length="149" mass="16547">MIKIMFVCHGNICRSPMAEFIMKKLACENGIGDDIYIASCAVSSEELGNPVYPPARAELAKHGISCSGKSAVQLKRSDYDSYDYFIGMDTSNIRGMNRIFGSDPEEKIYKLLTFAGRSDDVSDPWYSKDFTAAYNDILEGCRGLMAKLI</sequence>
<dbReference type="RefSeq" id="WP_037296575.1">
    <property type="nucleotide sequence ID" value="NZ_ATAX01000007.1"/>
</dbReference>
<dbReference type="EC" id="3.1.3.48" evidence="2"/>
<dbReference type="PRINTS" id="PR00719">
    <property type="entry name" value="LMWPTPASE"/>
</dbReference>
<gene>
    <name evidence="8" type="ORF">RF007C_02900</name>
</gene>
<feature type="active site" description="Nucleophile" evidence="6">
    <location>
        <position position="8"/>
    </location>
</feature>
<dbReference type="InterPro" id="IPR050438">
    <property type="entry name" value="LMW_PTPase"/>
</dbReference>
<dbReference type="AlphaFoldDB" id="W7V2B7"/>
<dbReference type="SUPFAM" id="SSF52788">
    <property type="entry name" value="Phosphotyrosine protein phosphatases I"/>
    <property type="match status" value="1"/>
</dbReference>
<keyword evidence="3" id="KW-0378">Hydrolase</keyword>
<dbReference type="GO" id="GO:0004725">
    <property type="term" value="F:protein tyrosine phosphatase activity"/>
    <property type="evidence" value="ECO:0007669"/>
    <property type="project" value="UniProtKB-EC"/>
</dbReference>
<accession>W7V2B7</accession>
<feature type="active site" evidence="6">
    <location>
        <position position="14"/>
    </location>
</feature>
<protein>
    <recommendedName>
        <fullName evidence="2">protein-tyrosine-phosphatase</fullName>
        <ecNumber evidence="2">3.1.3.48</ecNumber>
    </recommendedName>
</protein>
<evidence type="ECO:0000313" key="8">
    <source>
        <dbReference type="EMBL" id="EWM54957.1"/>
    </source>
</evidence>
<dbReference type="PATRIC" id="fig|1341157.4.peg.298"/>
<comment type="similarity">
    <text evidence="1">Belongs to the low molecular weight phosphotyrosine protein phosphatase family.</text>
</comment>
<evidence type="ECO:0000313" key="9">
    <source>
        <dbReference type="Proteomes" id="UP000019365"/>
    </source>
</evidence>
<keyword evidence="4" id="KW-0904">Protein phosphatase</keyword>
<evidence type="ECO:0000256" key="2">
    <source>
        <dbReference type="ARBA" id="ARBA00013064"/>
    </source>
</evidence>
<dbReference type="EMBL" id="ATAX01000007">
    <property type="protein sequence ID" value="EWM54957.1"/>
    <property type="molecule type" value="Genomic_DNA"/>
</dbReference>
<reference evidence="8 9" key="1">
    <citation type="journal article" date="2014" name="PLoS ONE">
        <title>Rumen cellulosomics: divergent fiber-degrading strategies revealed by comparative genome-wide analysis of six ruminococcal strains.</title>
        <authorList>
            <person name="Dassa B."/>
            <person name="Borovok I."/>
            <person name="Ruimy-Israeli V."/>
            <person name="Lamed R."/>
            <person name="Flint H.J."/>
            <person name="Duncan S.H."/>
            <person name="Henrissat B."/>
            <person name="Coutinho P."/>
            <person name="Morrison M."/>
            <person name="Mosoni P."/>
            <person name="Yeoman C.J."/>
            <person name="White B.A."/>
            <person name="Bayer E.A."/>
        </authorList>
    </citation>
    <scope>NUCLEOTIDE SEQUENCE [LARGE SCALE GENOMIC DNA]</scope>
    <source>
        <strain evidence="8 9">007c</strain>
    </source>
</reference>
<dbReference type="Pfam" id="PF01451">
    <property type="entry name" value="LMWPc"/>
    <property type="match status" value="1"/>
</dbReference>
<organism evidence="8 9">
    <name type="scientific">Ruminococcus flavefaciens 007c</name>
    <dbReference type="NCBI Taxonomy" id="1341157"/>
    <lineage>
        <taxon>Bacteria</taxon>
        <taxon>Bacillati</taxon>
        <taxon>Bacillota</taxon>
        <taxon>Clostridia</taxon>
        <taxon>Eubacteriales</taxon>
        <taxon>Oscillospiraceae</taxon>
        <taxon>Ruminococcus</taxon>
    </lineage>
</organism>
<keyword evidence="9" id="KW-1185">Reference proteome</keyword>
<dbReference type="InterPro" id="IPR023485">
    <property type="entry name" value="Ptyr_pPase"/>
</dbReference>
<evidence type="ECO:0000256" key="6">
    <source>
        <dbReference type="PIRSR" id="PIRSR617867-1"/>
    </source>
</evidence>